<dbReference type="InterPro" id="IPR001647">
    <property type="entry name" value="HTH_TetR"/>
</dbReference>
<evidence type="ECO:0000256" key="2">
    <source>
        <dbReference type="PROSITE-ProRule" id="PRU00335"/>
    </source>
</evidence>
<dbReference type="Gene3D" id="1.10.357.10">
    <property type="entry name" value="Tetracycline Repressor, domain 2"/>
    <property type="match status" value="1"/>
</dbReference>
<sequence length="195" mass="22885">MFKKNTKDTKELILKIAMQVFAKYGFRKTSINDIAQAAFKSKGSVHYYYKNKNELFQKVVEKEFQLLRTELELVAKSDLNGKMKLTNYIITRMKILRELSYINDAIKNGYMDYEYFAGKIRKKFDDEEILLVKEIISNGIINDEFEERDEEQTAYVIVSALKGLEEPLMVNIKCSECDINLDYMIQVLLKGIEKR</sequence>
<dbReference type="Pfam" id="PF00440">
    <property type="entry name" value="TetR_N"/>
    <property type="match status" value="1"/>
</dbReference>
<dbReference type="Gene3D" id="1.10.10.60">
    <property type="entry name" value="Homeodomain-like"/>
    <property type="match status" value="1"/>
</dbReference>
<evidence type="ECO:0000313" key="5">
    <source>
        <dbReference type="Proteomes" id="UP000428260"/>
    </source>
</evidence>
<dbReference type="PRINTS" id="PR00455">
    <property type="entry name" value="HTHTETR"/>
</dbReference>
<evidence type="ECO:0000259" key="3">
    <source>
        <dbReference type="PROSITE" id="PS50977"/>
    </source>
</evidence>
<evidence type="ECO:0000256" key="1">
    <source>
        <dbReference type="ARBA" id="ARBA00023125"/>
    </source>
</evidence>
<dbReference type="AlphaFoldDB" id="A0A6I6K8Q7"/>
<dbReference type="GO" id="GO:0003677">
    <property type="term" value="F:DNA binding"/>
    <property type="evidence" value="ECO:0007669"/>
    <property type="project" value="UniProtKB-UniRule"/>
</dbReference>
<reference evidence="4 5" key="1">
    <citation type="submission" date="2019-11" db="EMBL/GenBank/DDBJ databases">
        <authorList>
            <person name="Zheng R.K."/>
            <person name="Sun C.M."/>
        </authorList>
    </citation>
    <scope>NUCLEOTIDE SEQUENCE [LARGE SCALE GENOMIC DNA]</scope>
    <source>
        <strain evidence="4 5">WC007</strain>
    </source>
</reference>
<dbReference type="InterPro" id="IPR009057">
    <property type="entry name" value="Homeodomain-like_sf"/>
</dbReference>
<proteinExistence type="predicted"/>
<dbReference type="PANTHER" id="PTHR43479">
    <property type="entry name" value="ACREF/ENVCD OPERON REPRESSOR-RELATED"/>
    <property type="match status" value="1"/>
</dbReference>
<dbReference type="Proteomes" id="UP000428260">
    <property type="component" value="Chromosome"/>
</dbReference>
<dbReference type="RefSeq" id="WP_158869577.1">
    <property type="nucleotide sequence ID" value="NZ_CP046401.1"/>
</dbReference>
<gene>
    <name evidence="4" type="ORF">GM418_23105</name>
</gene>
<evidence type="ECO:0000313" key="4">
    <source>
        <dbReference type="EMBL" id="QGY46444.1"/>
    </source>
</evidence>
<feature type="domain" description="HTH tetR-type" evidence="3">
    <location>
        <begin position="7"/>
        <end position="67"/>
    </location>
</feature>
<feature type="DNA-binding region" description="H-T-H motif" evidence="2">
    <location>
        <begin position="30"/>
        <end position="49"/>
    </location>
</feature>
<keyword evidence="5" id="KW-1185">Reference proteome</keyword>
<accession>A0A6I6K8Q7</accession>
<name>A0A6I6K8Q7_9BACT</name>
<dbReference type="PROSITE" id="PS50977">
    <property type="entry name" value="HTH_TETR_2"/>
    <property type="match status" value="1"/>
</dbReference>
<protein>
    <submittedName>
        <fullName evidence="4">TetR family transcriptional regulator</fullName>
    </submittedName>
</protein>
<keyword evidence="1 2" id="KW-0238">DNA-binding</keyword>
<dbReference type="EMBL" id="CP046401">
    <property type="protein sequence ID" value="QGY46444.1"/>
    <property type="molecule type" value="Genomic_DNA"/>
</dbReference>
<organism evidence="4 5">
    <name type="scientific">Maribellus comscasis</name>
    <dbReference type="NCBI Taxonomy" id="2681766"/>
    <lineage>
        <taxon>Bacteria</taxon>
        <taxon>Pseudomonadati</taxon>
        <taxon>Bacteroidota</taxon>
        <taxon>Bacteroidia</taxon>
        <taxon>Marinilabiliales</taxon>
        <taxon>Prolixibacteraceae</taxon>
        <taxon>Maribellus</taxon>
    </lineage>
</organism>
<dbReference type="KEGG" id="mcos:GM418_23105"/>
<dbReference type="InterPro" id="IPR050624">
    <property type="entry name" value="HTH-type_Tx_Regulator"/>
</dbReference>
<dbReference type="PANTHER" id="PTHR43479:SF11">
    <property type="entry name" value="ACREF_ENVCD OPERON REPRESSOR-RELATED"/>
    <property type="match status" value="1"/>
</dbReference>
<dbReference type="SUPFAM" id="SSF46689">
    <property type="entry name" value="Homeodomain-like"/>
    <property type="match status" value="1"/>
</dbReference>